<sequence>MADHHEGSSHSYDRTSHSSRPATAEKQPAPKEETKNSVVIKVGMVGDAQIGKTSLMVKYVEGSFDEDYIQTLGVNFMEKTISIRNTEITFSIWDLGGQREFVNMLPLVCNDAVAILFMFDLTRKSTLNSIKEWYRQARGFNKTAIPFLIGTKYDHYVNFPIEDQEEISKQAKRFAKAMKASLIFSSTSHSINIQKIFKIVLSKAFDLKCTIPEITEIGEPLLLYQDV</sequence>
<reference evidence="7 8" key="1">
    <citation type="journal article" date="2018" name="Nat. Ecol. Evol.">
        <title>Pezizomycetes genomes reveal the molecular basis of ectomycorrhizal truffle lifestyle.</title>
        <authorList>
            <person name="Murat C."/>
            <person name="Payen T."/>
            <person name="Noel B."/>
            <person name="Kuo A."/>
            <person name="Morin E."/>
            <person name="Chen J."/>
            <person name="Kohler A."/>
            <person name="Krizsan K."/>
            <person name="Balestrini R."/>
            <person name="Da Silva C."/>
            <person name="Montanini B."/>
            <person name="Hainaut M."/>
            <person name="Levati E."/>
            <person name="Barry K.W."/>
            <person name="Belfiori B."/>
            <person name="Cichocki N."/>
            <person name="Clum A."/>
            <person name="Dockter R.B."/>
            <person name="Fauchery L."/>
            <person name="Guy J."/>
            <person name="Iotti M."/>
            <person name="Le Tacon F."/>
            <person name="Lindquist E.A."/>
            <person name="Lipzen A."/>
            <person name="Malagnac F."/>
            <person name="Mello A."/>
            <person name="Molinier V."/>
            <person name="Miyauchi S."/>
            <person name="Poulain J."/>
            <person name="Riccioni C."/>
            <person name="Rubini A."/>
            <person name="Sitrit Y."/>
            <person name="Splivallo R."/>
            <person name="Traeger S."/>
            <person name="Wang M."/>
            <person name="Zifcakova L."/>
            <person name="Wipf D."/>
            <person name="Zambonelli A."/>
            <person name="Paolocci F."/>
            <person name="Nowrousian M."/>
            <person name="Ottonello S."/>
            <person name="Baldrian P."/>
            <person name="Spatafora J.W."/>
            <person name="Henrissat B."/>
            <person name="Nagy L.G."/>
            <person name="Aury J.M."/>
            <person name="Wincker P."/>
            <person name="Grigoriev I.V."/>
            <person name="Bonfante P."/>
            <person name="Martin F.M."/>
        </authorList>
    </citation>
    <scope>NUCLEOTIDE SEQUENCE [LARGE SCALE GENOMIC DNA]</scope>
    <source>
        <strain evidence="7 8">RN42</strain>
    </source>
</reference>
<feature type="compositionally biased region" description="Basic and acidic residues" evidence="6">
    <location>
        <begin position="1"/>
        <end position="16"/>
    </location>
</feature>
<keyword evidence="5" id="KW-0131">Cell cycle</keyword>
<name>A0A3N4HP57_ASCIM</name>
<dbReference type="GO" id="GO:0003924">
    <property type="term" value="F:GTPase activity"/>
    <property type="evidence" value="ECO:0007669"/>
    <property type="project" value="InterPro"/>
</dbReference>
<dbReference type="NCBIfam" id="TIGR00231">
    <property type="entry name" value="small_GTP"/>
    <property type="match status" value="1"/>
</dbReference>
<gene>
    <name evidence="7" type="ORF">BJ508DRAFT_418463</name>
</gene>
<dbReference type="Gene3D" id="3.40.50.300">
    <property type="entry name" value="P-loop containing nucleotide triphosphate hydrolases"/>
    <property type="match status" value="1"/>
</dbReference>
<dbReference type="InterPro" id="IPR017231">
    <property type="entry name" value="Small_GTPase_Tem1/Spg1"/>
</dbReference>
<dbReference type="GO" id="GO:0005525">
    <property type="term" value="F:GTP binding"/>
    <property type="evidence" value="ECO:0007669"/>
    <property type="project" value="UniProtKB-KW"/>
</dbReference>
<dbReference type="GO" id="GO:0035556">
    <property type="term" value="P:intracellular signal transduction"/>
    <property type="evidence" value="ECO:0007669"/>
    <property type="project" value="UniProtKB-ARBA"/>
</dbReference>
<dbReference type="SMART" id="SM00175">
    <property type="entry name" value="RAB"/>
    <property type="match status" value="1"/>
</dbReference>
<evidence type="ECO:0000256" key="5">
    <source>
        <dbReference type="ARBA" id="ARBA00023306"/>
    </source>
</evidence>
<feature type="region of interest" description="Disordered" evidence="6">
    <location>
        <begin position="1"/>
        <end position="35"/>
    </location>
</feature>
<dbReference type="InterPro" id="IPR027417">
    <property type="entry name" value="P-loop_NTPase"/>
</dbReference>
<keyword evidence="1" id="KW-0132">Cell division</keyword>
<dbReference type="GO" id="GO:0051301">
    <property type="term" value="P:cell division"/>
    <property type="evidence" value="ECO:0007669"/>
    <property type="project" value="UniProtKB-KW"/>
</dbReference>
<dbReference type="STRING" id="1160509.A0A3N4HP57"/>
<dbReference type="CDD" id="cd04128">
    <property type="entry name" value="Spg1"/>
    <property type="match status" value="1"/>
</dbReference>
<accession>A0A3N4HP57</accession>
<evidence type="ECO:0000256" key="3">
    <source>
        <dbReference type="ARBA" id="ARBA00022776"/>
    </source>
</evidence>
<evidence type="ECO:0000256" key="2">
    <source>
        <dbReference type="ARBA" id="ARBA00022741"/>
    </source>
</evidence>
<keyword evidence="8" id="KW-1185">Reference proteome</keyword>
<keyword evidence="3" id="KW-0498">Mitosis</keyword>
<evidence type="ECO:0000256" key="4">
    <source>
        <dbReference type="ARBA" id="ARBA00023134"/>
    </source>
</evidence>
<protein>
    <submittedName>
        <fullName evidence="7">Small GTPase</fullName>
    </submittedName>
</protein>
<organism evidence="7 8">
    <name type="scientific">Ascobolus immersus RN42</name>
    <dbReference type="NCBI Taxonomy" id="1160509"/>
    <lineage>
        <taxon>Eukaryota</taxon>
        <taxon>Fungi</taxon>
        <taxon>Dikarya</taxon>
        <taxon>Ascomycota</taxon>
        <taxon>Pezizomycotina</taxon>
        <taxon>Pezizomycetes</taxon>
        <taxon>Pezizales</taxon>
        <taxon>Ascobolaceae</taxon>
        <taxon>Ascobolus</taxon>
    </lineage>
</organism>
<keyword evidence="2" id="KW-0547">Nucleotide-binding</keyword>
<dbReference type="Pfam" id="PF00071">
    <property type="entry name" value="Ras"/>
    <property type="match status" value="1"/>
</dbReference>
<dbReference type="PIRSF" id="PIRSF037527">
    <property type="entry name" value="Small_GTPase_Tem1"/>
    <property type="match status" value="1"/>
</dbReference>
<proteinExistence type="predicted"/>
<dbReference type="FunFam" id="3.40.50.300:FF:000330">
    <property type="entry name" value="Septum-promoting GTP-binding protein 1"/>
    <property type="match status" value="1"/>
</dbReference>
<dbReference type="GO" id="GO:0090068">
    <property type="term" value="P:positive regulation of cell cycle process"/>
    <property type="evidence" value="ECO:0007669"/>
    <property type="project" value="UniProtKB-ARBA"/>
</dbReference>
<evidence type="ECO:0000256" key="6">
    <source>
        <dbReference type="SAM" id="MobiDB-lite"/>
    </source>
</evidence>
<dbReference type="AlphaFoldDB" id="A0A3N4HP57"/>
<evidence type="ECO:0000313" key="8">
    <source>
        <dbReference type="Proteomes" id="UP000275078"/>
    </source>
</evidence>
<dbReference type="GO" id="GO:0005816">
    <property type="term" value="C:spindle pole body"/>
    <property type="evidence" value="ECO:0007669"/>
    <property type="project" value="UniProtKB-ARBA"/>
</dbReference>
<dbReference type="InterPro" id="IPR001806">
    <property type="entry name" value="Small_GTPase"/>
</dbReference>
<dbReference type="SMART" id="SM00173">
    <property type="entry name" value="RAS"/>
    <property type="match status" value="1"/>
</dbReference>
<keyword evidence="4" id="KW-0342">GTP-binding</keyword>
<evidence type="ECO:0000313" key="7">
    <source>
        <dbReference type="EMBL" id="RPA74746.1"/>
    </source>
</evidence>
<dbReference type="SMART" id="SM00174">
    <property type="entry name" value="RHO"/>
    <property type="match status" value="1"/>
</dbReference>
<evidence type="ECO:0000256" key="1">
    <source>
        <dbReference type="ARBA" id="ARBA00022618"/>
    </source>
</evidence>
<dbReference type="PANTHER" id="PTHR47978">
    <property type="match status" value="1"/>
</dbReference>
<dbReference type="InterPro" id="IPR005225">
    <property type="entry name" value="Small_GTP-bd"/>
</dbReference>
<dbReference type="PROSITE" id="PS51419">
    <property type="entry name" value="RAB"/>
    <property type="match status" value="1"/>
</dbReference>
<dbReference type="OrthoDB" id="6585768at2759"/>
<dbReference type="PRINTS" id="PR00449">
    <property type="entry name" value="RASTRNSFRMNG"/>
</dbReference>
<dbReference type="Proteomes" id="UP000275078">
    <property type="component" value="Unassembled WGS sequence"/>
</dbReference>
<dbReference type="EMBL" id="ML119781">
    <property type="protein sequence ID" value="RPA74746.1"/>
    <property type="molecule type" value="Genomic_DNA"/>
</dbReference>
<dbReference type="SUPFAM" id="SSF52540">
    <property type="entry name" value="P-loop containing nucleoside triphosphate hydrolases"/>
    <property type="match status" value="1"/>
</dbReference>